<keyword evidence="7 12" id="KW-0862">Zinc</keyword>
<dbReference type="EMBL" id="CP001823">
    <property type="protein sequence ID" value="ACZ37742.1"/>
    <property type="molecule type" value="Genomic_DNA"/>
</dbReference>
<feature type="binding site" evidence="12">
    <location>
        <position position="564"/>
    </location>
    <ligand>
        <name>Zn(2+)</name>
        <dbReference type="ChEBI" id="CHEBI:29105"/>
        <label>2</label>
    </ligand>
</feature>
<dbReference type="CDD" id="cd18804">
    <property type="entry name" value="SF2_C_priA"/>
    <property type="match status" value="1"/>
</dbReference>
<dbReference type="PROSITE" id="PS51192">
    <property type="entry name" value="HELICASE_ATP_BIND_1"/>
    <property type="match status" value="1"/>
</dbReference>
<evidence type="ECO:0000256" key="4">
    <source>
        <dbReference type="ARBA" id="ARBA00022741"/>
    </source>
</evidence>
<comment type="cofactor">
    <cofactor evidence="12">
        <name>Zn(2+)</name>
        <dbReference type="ChEBI" id="CHEBI:29105"/>
    </cofactor>
    <text evidence="12">Binds 2 zinc ions per subunit.</text>
</comment>
<keyword evidence="10 12" id="KW-0413">Isomerase</keyword>
<evidence type="ECO:0000256" key="10">
    <source>
        <dbReference type="ARBA" id="ARBA00023235"/>
    </source>
</evidence>
<evidence type="ECO:0000313" key="15">
    <source>
        <dbReference type="Proteomes" id="UP000002027"/>
    </source>
</evidence>
<keyword evidence="2 12" id="KW-0235">DNA replication</keyword>
<feature type="domain" description="Helicase ATP-binding" evidence="13">
    <location>
        <begin position="296"/>
        <end position="462"/>
    </location>
</feature>
<evidence type="ECO:0000256" key="1">
    <source>
        <dbReference type="ARBA" id="ARBA00022515"/>
    </source>
</evidence>
<feature type="binding site" evidence="12">
    <location>
        <position position="580"/>
    </location>
    <ligand>
        <name>Zn(2+)</name>
        <dbReference type="ChEBI" id="CHEBI:29105"/>
        <label>1</label>
    </ligand>
</feature>
<dbReference type="InterPro" id="IPR040498">
    <property type="entry name" value="PriA_CRR"/>
</dbReference>
<dbReference type="SUPFAM" id="SSF52540">
    <property type="entry name" value="P-loop containing nucleoside triphosphate hydrolases"/>
    <property type="match status" value="2"/>
</dbReference>
<protein>
    <recommendedName>
        <fullName evidence="12">Replication restart protein PriA</fullName>
    </recommendedName>
    <alternativeName>
        <fullName evidence="12">ATP-dependent DNA helicase PriA</fullName>
        <ecNumber evidence="12">5.6.2.4</ecNumber>
    </alternativeName>
    <alternativeName>
        <fullName evidence="12">DNA 3'-5' helicase PriA</fullName>
    </alternativeName>
</protein>
<dbReference type="CDD" id="cd17929">
    <property type="entry name" value="DEXHc_priA"/>
    <property type="match status" value="1"/>
</dbReference>
<dbReference type="GO" id="GO:1990077">
    <property type="term" value="C:primosome complex"/>
    <property type="evidence" value="ECO:0007669"/>
    <property type="project" value="UniProtKB-UniRule"/>
</dbReference>
<dbReference type="Pfam" id="PF00270">
    <property type="entry name" value="DEAD"/>
    <property type="match status" value="1"/>
</dbReference>
<dbReference type="FunFam" id="3.40.50.300:FF:000489">
    <property type="entry name" value="Primosome assembly protein PriA"/>
    <property type="match status" value="1"/>
</dbReference>
<keyword evidence="4 12" id="KW-0547">Nucleotide-binding</keyword>
<dbReference type="GO" id="GO:0006310">
    <property type="term" value="P:DNA recombination"/>
    <property type="evidence" value="ECO:0007669"/>
    <property type="project" value="InterPro"/>
</dbReference>
<dbReference type="InterPro" id="IPR041236">
    <property type="entry name" value="PriA_C"/>
</dbReference>
<keyword evidence="1 12" id="KW-0639">Primosome</keyword>
<keyword evidence="9 12" id="KW-0238">DNA-binding</keyword>
<dbReference type="InterPro" id="IPR001650">
    <property type="entry name" value="Helicase_C-like"/>
</dbReference>
<dbReference type="InterPro" id="IPR005259">
    <property type="entry name" value="PriA"/>
</dbReference>
<dbReference type="Gene3D" id="3.40.50.300">
    <property type="entry name" value="P-loop containing nucleotide triphosphate hydrolases"/>
    <property type="match status" value="2"/>
</dbReference>
<comment type="subunit">
    <text evidence="12">Component of the replication restart primosome.</text>
</comment>
<dbReference type="EC" id="5.6.2.4" evidence="12"/>
<dbReference type="Pfam" id="PF17764">
    <property type="entry name" value="PriA_3primeBD"/>
    <property type="match status" value="1"/>
</dbReference>
<dbReference type="InterPro" id="IPR041222">
    <property type="entry name" value="PriA_3primeBD"/>
</dbReference>
<dbReference type="PANTHER" id="PTHR30580">
    <property type="entry name" value="PRIMOSOMAL PROTEIN N"/>
    <property type="match status" value="1"/>
</dbReference>
<feature type="binding site" evidence="12">
    <location>
        <position position="540"/>
    </location>
    <ligand>
        <name>Zn(2+)</name>
        <dbReference type="ChEBI" id="CHEBI:29105"/>
        <label>1</label>
    </ligand>
</feature>
<organism evidence="14 15">
    <name type="scientific">Sphaerobacter thermophilus (strain ATCC 49802 / DSM 20745 / KCCM 41009 / NCIMB 13125 / S 6022)</name>
    <dbReference type="NCBI Taxonomy" id="479434"/>
    <lineage>
        <taxon>Bacteria</taxon>
        <taxon>Pseudomonadati</taxon>
        <taxon>Thermomicrobiota</taxon>
        <taxon>Thermomicrobia</taxon>
        <taxon>Sphaerobacterales</taxon>
        <taxon>Sphaerobacterineae</taxon>
        <taxon>Sphaerobacteraceae</taxon>
        <taxon>Sphaerobacter</taxon>
    </lineage>
</organism>
<dbReference type="GO" id="GO:0003677">
    <property type="term" value="F:DNA binding"/>
    <property type="evidence" value="ECO:0007669"/>
    <property type="project" value="UniProtKB-UniRule"/>
</dbReference>
<feature type="binding site" evidence="12">
    <location>
        <position position="567"/>
    </location>
    <ligand>
        <name>Zn(2+)</name>
        <dbReference type="ChEBI" id="CHEBI:29105"/>
        <label>2</label>
    </ligand>
</feature>
<dbReference type="GO" id="GO:0006302">
    <property type="term" value="P:double-strand break repair"/>
    <property type="evidence" value="ECO:0007669"/>
    <property type="project" value="InterPro"/>
</dbReference>
<comment type="similarity">
    <text evidence="12">Belongs to the helicase family. PriA subfamily.</text>
</comment>
<evidence type="ECO:0000256" key="12">
    <source>
        <dbReference type="HAMAP-Rule" id="MF_00983"/>
    </source>
</evidence>
<keyword evidence="8 12" id="KW-0067">ATP-binding</keyword>
<dbReference type="HOGENOM" id="CLU_013353_3_1_0"/>
<dbReference type="NCBIfam" id="TIGR00595">
    <property type="entry name" value="priA"/>
    <property type="match status" value="1"/>
</dbReference>
<evidence type="ECO:0000256" key="6">
    <source>
        <dbReference type="ARBA" id="ARBA00022806"/>
    </source>
</evidence>
<dbReference type="GO" id="GO:0005524">
    <property type="term" value="F:ATP binding"/>
    <property type="evidence" value="ECO:0007669"/>
    <property type="project" value="UniProtKB-UniRule"/>
</dbReference>
<dbReference type="SMART" id="SM00487">
    <property type="entry name" value="DEXDc"/>
    <property type="match status" value="1"/>
</dbReference>
<comment type="function">
    <text evidence="12">Initiates the restart of stalled replication forks, which reloads the replicative helicase on sites other than the origin of replication. Recognizes and binds to abandoned replication forks and remodels them to uncover a helicase loading site. Promotes assembly of the primosome at these replication forks.</text>
</comment>
<dbReference type="Pfam" id="PF18319">
    <property type="entry name" value="Zn_ribbon_PriA"/>
    <property type="match status" value="1"/>
</dbReference>
<dbReference type="Pfam" id="PF18074">
    <property type="entry name" value="PriA_C"/>
    <property type="match status" value="1"/>
</dbReference>
<dbReference type="STRING" id="479434.Sthe_0303"/>
<feature type="binding site" evidence="12">
    <location>
        <position position="537"/>
    </location>
    <ligand>
        <name>Zn(2+)</name>
        <dbReference type="ChEBI" id="CHEBI:29105"/>
        <label>1</label>
    </ligand>
</feature>
<dbReference type="GO" id="GO:0006270">
    <property type="term" value="P:DNA replication initiation"/>
    <property type="evidence" value="ECO:0007669"/>
    <property type="project" value="TreeGrafter"/>
</dbReference>
<dbReference type="InParanoid" id="D1C6Y1"/>
<dbReference type="GO" id="GO:0008270">
    <property type="term" value="F:zinc ion binding"/>
    <property type="evidence" value="ECO:0007669"/>
    <property type="project" value="UniProtKB-UniRule"/>
</dbReference>
<gene>
    <name evidence="12" type="primary">priA</name>
    <name evidence="14" type="ordered locus">Sthe_0303</name>
</gene>
<dbReference type="Pfam" id="PF00271">
    <property type="entry name" value="Helicase_C"/>
    <property type="match status" value="1"/>
</dbReference>
<evidence type="ECO:0000256" key="8">
    <source>
        <dbReference type="ARBA" id="ARBA00022840"/>
    </source>
</evidence>
<reference evidence="15" key="1">
    <citation type="submission" date="2009-11" db="EMBL/GenBank/DDBJ databases">
        <title>The complete chromosome 1 of Sphaerobacter thermophilus DSM 20745.</title>
        <authorList>
            <person name="Lucas S."/>
            <person name="Copeland A."/>
            <person name="Lapidus A."/>
            <person name="Glavina del Rio T."/>
            <person name="Dalin E."/>
            <person name="Tice H."/>
            <person name="Bruce D."/>
            <person name="Goodwin L."/>
            <person name="Pitluck S."/>
            <person name="Kyrpides N."/>
            <person name="Mavromatis K."/>
            <person name="Ivanova N."/>
            <person name="Mikhailova N."/>
            <person name="LaButti K.M."/>
            <person name="Clum A."/>
            <person name="Sun H.I."/>
            <person name="Brettin T."/>
            <person name="Detter J.C."/>
            <person name="Han C."/>
            <person name="Larimer F."/>
            <person name="Land M."/>
            <person name="Hauser L."/>
            <person name="Markowitz V."/>
            <person name="Cheng J.F."/>
            <person name="Hugenholtz P."/>
            <person name="Woyke T."/>
            <person name="Wu D."/>
            <person name="Steenblock K."/>
            <person name="Schneider S."/>
            <person name="Pukall R."/>
            <person name="Goeker M."/>
            <person name="Klenk H.P."/>
            <person name="Eisen J.A."/>
        </authorList>
    </citation>
    <scope>NUCLEOTIDE SEQUENCE [LARGE SCALE GENOMIC DNA]</scope>
    <source>
        <strain evidence="15">ATCC 49802 / DSM 20745 / S 6022</strain>
    </source>
</reference>
<keyword evidence="3 12" id="KW-0479">Metal-binding</keyword>
<reference evidence="14 15" key="2">
    <citation type="journal article" date="2010" name="Stand. Genomic Sci.">
        <title>Complete genome sequence of Desulfohalobium retbaense type strain (HR(100)).</title>
        <authorList>
            <person name="Spring S."/>
            <person name="Nolan M."/>
            <person name="Lapidus A."/>
            <person name="Glavina Del Rio T."/>
            <person name="Copeland A."/>
            <person name="Tice H."/>
            <person name="Cheng J.F."/>
            <person name="Lucas S."/>
            <person name="Land M."/>
            <person name="Chen F."/>
            <person name="Bruce D."/>
            <person name="Goodwin L."/>
            <person name="Pitluck S."/>
            <person name="Ivanova N."/>
            <person name="Mavromatis K."/>
            <person name="Mikhailova N."/>
            <person name="Pati A."/>
            <person name="Chen A."/>
            <person name="Palaniappan K."/>
            <person name="Hauser L."/>
            <person name="Chang Y.J."/>
            <person name="Jeffries C.D."/>
            <person name="Munk C."/>
            <person name="Kiss H."/>
            <person name="Chain P."/>
            <person name="Han C."/>
            <person name="Brettin T."/>
            <person name="Detter J.C."/>
            <person name="Schuler E."/>
            <person name="Goker M."/>
            <person name="Rohde M."/>
            <person name="Bristow J."/>
            <person name="Eisen J.A."/>
            <person name="Markowitz V."/>
            <person name="Hugenholtz P."/>
            <person name="Kyrpides N.C."/>
            <person name="Klenk H.P."/>
        </authorList>
    </citation>
    <scope>NUCLEOTIDE SEQUENCE [LARGE SCALE GENOMIC DNA]</scope>
    <source>
        <strain evidence="15">ATCC 49802 / DSM 20745 / S 6022</strain>
    </source>
</reference>
<dbReference type="GO" id="GO:0016887">
    <property type="term" value="F:ATP hydrolysis activity"/>
    <property type="evidence" value="ECO:0007669"/>
    <property type="project" value="RHEA"/>
</dbReference>
<feature type="binding site" evidence="12">
    <location>
        <position position="546"/>
    </location>
    <ligand>
        <name>Zn(2+)</name>
        <dbReference type="ChEBI" id="CHEBI:29105"/>
        <label>2</label>
    </ligand>
</feature>
<feature type="binding site" evidence="12">
    <location>
        <position position="577"/>
    </location>
    <ligand>
        <name>Zn(2+)</name>
        <dbReference type="ChEBI" id="CHEBI:29105"/>
        <label>1</label>
    </ligand>
</feature>
<dbReference type="FunCoup" id="D1C6Y1">
    <property type="interactions" value="428"/>
</dbReference>
<dbReference type="eggNOG" id="COG1198">
    <property type="taxonomic scope" value="Bacteria"/>
</dbReference>
<name>D1C6Y1_SPHTD</name>
<proteinExistence type="inferred from homology"/>
<dbReference type="InterPro" id="IPR027417">
    <property type="entry name" value="P-loop_NTPase"/>
</dbReference>
<evidence type="ECO:0000313" key="14">
    <source>
        <dbReference type="EMBL" id="ACZ37742.1"/>
    </source>
</evidence>
<evidence type="ECO:0000256" key="11">
    <source>
        <dbReference type="ARBA" id="ARBA00048988"/>
    </source>
</evidence>
<dbReference type="InterPro" id="IPR014001">
    <property type="entry name" value="Helicase_ATP-bd"/>
</dbReference>
<evidence type="ECO:0000256" key="9">
    <source>
        <dbReference type="ARBA" id="ARBA00023125"/>
    </source>
</evidence>
<keyword evidence="6 12" id="KW-0347">Helicase</keyword>
<dbReference type="OrthoDB" id="9759544at2"/>
<sequence>METSASTRKQLYVDAAVDTPVSDRRRLLTYALPEHLAGRVAPRHLIWVPLRKELRLAIVVRVHDEAPAFPVRPVYAPVEPAFCLSERQWELIQWIAETTLCSLFEAASPCLPPGVGQRSVEHLRLRSPDGAGDHQLTRTQQALVDLLAERGETSLEAARKALGRSLTSVVAKLEAAGVIERTARVVSGAPRTPTARYVRLITPDGVDLHRAPAQRRALEVIRRRVALAGDEPIPWHDLVRRPGVTAAALQALAERGVIEILELPSPSAPPAQPRPGAGSTYLTPEQAAAWRTLLAALRAGEPEEFLLHGITGSGKTEIYLRAAAWCVGRGKQVIMLVPEIALAAQTVARFNERFPGQVAVLHSTLPPATRYHTWRAVAEGRIPIVVGPRSALFAPLERVGLVILDEEHEGAYKQDNPPRYHAREVARRLIRQHNAVLLLGSATPDVTTYYAAETGAIRLLELPTRVGPRVLGKRGRPEHRTLDLPEVQVVDMRLELSQGHTHIFSRPLQAALRRAVESGEQAILFLNRRGAATLIQCRACGHVEQCPFCDVPLVYHADQRLLLCHRCNQRQPPPSRCPACGSSAVGYYGTGTQRVEAEVRRLIPGARVLRWDQDALRRGVEHRHLMQRVLRHEVDVIVGTQMVAKGLDFPLVSTVGIINADTLLHLPDIRSAERTFQLLTQVAGRAGRRTPGARVIVQSYTPDHYAIDAASRHDYAAFYREEIAFRRKHGYPPFRRLIRFVYRHPDEVTCQTTAAEVADLLAATADRLGARDVDLLGPTPAFTAKVRGRYQWQILLRGADSHAVASAVDLDPGWAIDVDPLSVL</sequence>
<dbReference type="Proteomes" id="UP000002027">
    <property type="component" value="Chromosome 1"/>
</dbReference>
<accession>D1C6Y1</accession>
<evidence type="ECO:0000256" key="7">
    <source>
        <dbReference type="ARBA" id="ARBA00022833"/>
    </source>
</evidence>
<evidence type="ECO:0000256" key="5">
    <source>
        <dbReference type="ARBA" id="ARBA00022801"/>
    </source>
</evidence>
<dbReference type="AlphaFoldDB" id="D1C6Y1"/>
<evidence type="ECO:0000256" key="2">
    <source>
        <dbReference type="ARBA" id="ARBA00022705"/>
    </source>
</evidence>
<dbReference type="HAMAP" id="MF_00983">
    <property type="entry name" value="PriA"/>
    <property type="match status" value="1"/>
</dbReference>
<evidence type="ECO:0000259" key="13">
    <source>
        <dbReference type="PROSITE" id="PS51192"/>
    </source>
</evidence>
<dbReference type="Gene3D" id="3.40.1440.60">
    <property type="entry name" value="PriA, 3(prime) DNA-binding domain"/>
    <property type="match status" value="1"/>
</dbReference>
<dbReference type="GO" id="GO:0043138">
    <property type="term" value="F:3'-5' DNA helicase activity"/>
    <property type="evidence" value="ECO:0007669"/>
    <property type="project" value="UniProtKB-EC"/>
</dbReference>
<comment type="catalytic activity">
    <reaction evidence="12">
        <text>Couples ATP hydrolysis with the unwinding of duplex DNA by translocating in the 3'-5' direction.</text>
        <dbReference type="EC" id="5.6.2.4"/>
    </reaction>
</comment>
<keyword evidence="5 12" id="KW-0378">Hydrolase</keyword>
<feature type="binding site" evidence="12">
    <location>
        <position position="549"/>
    </location>
    <ligand>
        <name>Zn(2+)</name>
        <dbReference type="ChEBI" id="CHEBI:29105"/>
        <label>2</label>
    </ligand>
</feature>
<evidence type="ECO:0000256" key="3">
    <source>
        <dbReference type="ARBA" id="ARBA00022723"/>
    </source>
</evidence>
<dbReference type="PANTHER" id="PTHR30580:SF0">
    <property type="entry name" value="PRIMOSOMAL PROTEIN N"/>
    <property type="match status" value="1"/>
</dbReference>
<dbReference type="InterPro" id="IPR011545">
    <property type="entry name" value="DEAD/DEAH_box_helicase_dom"/>
</dbReference>
<dbReference type="GO" id="GO:0006269">
    <property type="term" value="P:DNA replication, synthesis of primer"/>
    <property type="evidence" value="ECO:0007669"/>
    <property type="project" value="UniProtKB-KW"/>
</dbReference>
<comment type="catalytic activity">
    <reaction evidence="11 12">
        <text>ATP + H2O = ADP + phosphate + H(+)</text>
        <dbReference type="Rhea" id="RHEA:13065"/>
        <dbReference type="ChEBI" id="CHEBI:15377"/>
        <dbReference type="ChEBI" id="CHEBI:15378"/>
        <dbReference type="ChEBI" id="CHEBI:30616"/>
        <dbReference type="ChEBI" id="CHEBI:43474"/>
        <dbReference type="ChEBI" id="CHEBI:456216"/>
        <dbReference type="EC" id="5.6.2.4"/>
    </reaction>
</comment>
<keyword evidence="15" id="KW-1185">Reference proteome</keyword>
<dbReference type="KEGG" id="sti:Sthe_0303"/>
<dbReference type="InterPro" id="IPR042115">
    <property type="entry name" value="PriA_3primeBD_sf"/>
</dbReference>